<dbReference type="OrthoDB" id="3468019at2759"/>
<organism evidence="1 2">
    <name type="scientific">Cladophialophora psammophila CBS 110553</name>
    <dbReference type="NCBI Taxonomy" id="1182543"/>
    <lineage>
        <taxon>Eukaryota</taxon>
        <taxon>Fungi</taxon>
        <taxon>Dikarya</taxon>
        <taxon>Ascomycota</taxon>
        <taxon>Pezizomycotina</taxon>
        <taxon>Eurotiomycetes</taxon>
        <taxon>Chaetothyriomycetidae</taxon>
        <taxon>Chaetothyriales</taxon>
        <taxon>Herpotrichiellaceae</taxon>
        <taxon>Cladophialophora</taxon>
    </lineage>
</organism>
<dbReference type="InterPro" id="IPR032710">
    <property type="entry name" value="NTF2-like_dom_sf"/>
</dbReference>
<dbReference type="RefSeq" id="XP_007743130.1">
    <property type="nucleotide sequence ID" value="XM_007744940.1"/>
</dbReference>
<accession>W9WUJ5</accession>
<dbReference type="AlphaFoldDB" id="W9WUJ5"/>
<dbReference type="GeneID" id="19189057"/>
<dbReference type="Proteomes" id="UP000019471">
    <property type="component" value="Unassembled WGS sequence"/>
</dbReference>
<evidence type="ECO:0000313" key="1">
    <source>
        <dbReference type="EMBL" id="EXJ71832.1"/>
    </source>
</evidence>
<dbReference type="HOGENOM" id="CLU_107714_1_0_1"/>
<proteinExistence type="predicted"/>
<reference evidence="1 2" key="1">
    <citation type="submission" date="2013-03" db="EMBL/GenBank/DDBJ databases">
        <title>The Genome Sequence of Cladophialophora psammophila CBS 110553.</title>
        <authorList>
            <consortium name="The Broad Institute Genomics Platform"/>
            <person name="Cuomo C."/>
            <person name="de Hoog S."/>
            <person name="Gorbushina A."/>
            <person name="Walker B."/>
            <person name="Young S.K."/>
            <person name="Zeng Q."/>
            <person name="Gargeya S."/>
            <person name="Fitzgerald M."/>
            <person name="Haas B."/>
            <person name="Abouelleil A."/>
            <person name="Allen A.W."/>
            <person name="Alvarado L."/>
            <person name="Arachchi H.M."/>
            <person name="Berlin A.M."/>
            <person name="Chapman S.B."/>
            <person name="Gainer-Dewar J."/>
            <person name="Goldberg J."/>
            <person name="Griggs A."/>
            <person name="Gujja S."/>
            <person name="Hansen M."/>
            <person name="Howarth C."/>
            <person name="Imamovic A."/>
            <person name="Ireland A."/>
            <person name="Larimer J."/>
            <person name="McCowan C."/>
            <person name="Murphy C."/>
            <person name="Pearson M."/>
            <person name="Poon T.W."/>
            <person name="Priest M."/>
            <person name="Roberts A."/>
            <person name="Saif S."/>
            <person name="Shea T."/>
            <person name="Sisk P."/>
            <person name="Sykes S."/>
            <person name="Wortman J."/>
            <person name="Nusbaum C."/>
            <person name="Birren B."/>
        </authorList>
    </citation>
    <scope>NUCLEOTIDE SEQUENCE [LARGE SCALE GENOMIC DNA]</scope>
    <source>
        <strain evidence="1 2">CBS 110553</strain>
    </source>
</reference>
<sequence>MIATVFMFRSSWHSQGTNKAKTGYNTESTEWPSIEDLDIVKSLIDKFFNLLDNDSSAVGDILADEIFSSDARSGFGGHFFVGSEQIRESRDSAWAAVKARRHLINKVYVSDSKADDLLFIGHVTMNLRNGKEVAGEFTGRVKIANPGQSPRLSLYQLWAVQSPRIFRNHPANI</sequence>
<evidence type="ECO:0008006" key="3">
    <source>
        <dbReference type="Google" id="ProtNLM"/>
    </source>
</evidence>
<comment type="caution">
    <text evidence="1">The sequence shown here is derived from an EMBL/GenBank/DDBJ whole genome shotgun (WGS) entry which is preliminary data.</text>
</comment>
<name>W9WUJ5_9EURO</name>
<dbReference type="EMBL" id="AMGX01000006">
    <property type="protein sequence ID" value="EXJ71832.1"/>
    <property type="molecule type" value="Genomic_DNA"/>
</dbReference>
<keyword evidence="2" id="KW-1185">Reference proteome</keyword>
<protein>
    <recommendedName>
        <fullName evidence="3">SnoaL-like domain-containing protein</fullName>
    </recommendedName>
</protein>
<dbReference type="SUPFAM" id="SSF54427">
    <property type="entry name" value="NTF2-like"/>
    <property type="match status" value="1"/>
</dbReference>
<evidence type="ECO:0000313" key="2">
    <source>
        <dbReference type="Proteomes" id="UP000019471"/>
    </source>
</evidence>
<gene>
    <name evidence="1" type="ORF">A1O5_04333</name>
</gene>
<dbReference type="eggNOG" id="ENOG502SVBV">
    <property type="taxonomic scope" value="Eukaryota"/>
</dbReference>